<keyword evidence="2" id="KW-1185">Reference proteome</keyword>
<dbReference type="Proteomes" id="UP001234297">
    <property type="component" value="Chromosome 12"/>
</dbReference>
<organism evidence="1 2">
    <name type="scientific">Persea americana</name>
    <name type="common">Avocado</name>
    <dbReference type="NCBI Taxonomy" id="3435"/>
    <lineage>
        <taxon>Eukaryota</taxon>
        <taxon>Viridiplantae</taxon>
        <taxon>Streptophyta</taxon>
        <taxon>Embryophyta</taxon>
        <taxon>Tracheophyta</taxon>
        <taxon>Spermatophyta</taxon>
        <taxon>Magnoliopsida</taxon>
        <taxon>Magnoliidae</taxon>
        <taxon>Laurales</taxon>
        <taxon>Lauraceae</taxon>
        <taxon>Persea</taxon>
    </lineage>
</organism>
<evidence type="ECO:0000313" key="2">
    <source>
        <dbReference type="Proteomes" id="UP001234297"/>
    </source>
</evidence>
<comment type="caution">
    <text evidence="1">The sequence shown here is derived from an EMBL/GenBank/DDBJ whole genome shotgun (WGS) entry which is preliminary data.</text>
</comment>
<proteinExistence type="predicted"/>
<protein>
    <submittedName>
        <fullName evidence="1">Uncharacterized protein</fullName>
    </submittedName>
</protein>
<sequence length="135" mass="15035">MSSSIQEPSSISTYYEFLKSQSRQASSSLSSSTAAHISAPVATNQDVFLQSEHLANVGPLTVPTTLEHSALPMDPIEVSHDIILETHHNMHQVVEPNREQIVKPKEDWNNGLTKDQTEEPTEDRIIVSSDSQQHY</sequence>
<accession>A0ACC2K3E2</accession>
<gene>
    <name evidence="1" type="ORF">MRB53_034999</name>
</gene>
<evidence type="ECO:0000313" key="1">
    <source>
        <dbReference type="EMBL" id="KAJ8615627.1"/>
    </source>
</evidence>
<dbReference type="EMBL" id="CM056820">
    <property type="protein sequence ID" value="KAJ8615627.1"/>
    <property type="molecule type" value="Genomic_DNA"/>
</dbReference>
<name>A0ACC2K3E2_PERAE</name>
<reference evidence="1 2" key="1">
    <citation type="journal article" date="2022" name="Hortic Res">
        <title>A haplotype resolved chromosomal level avocado genome allows analysis of novel avocado genes.</title>
        <authorList>
            <person name="Nath O."/>
            <person name="Fletcher S.J."/>
            <person name="Hayward A."/>
            <person name="Shaw L.M."/>
            <person name="Masouleh A.K."/>
            <person name="Furtado A."/>
            <person name="Henry R.J."/>
            <person name="Mitter N."/>
        </authorList>
    </citation>
    <scope>NUCLEOTIDE SEQUENCE [LARGE SCALE GENOMIC DNA]</scope>
    <source>
        <strain evidence="2">cv. Hass</strain>
    </source>
</reference>